<evidence type="ECO:0000256" key="2">
    <source>
        <dbReference type="ARBA" id="ARBA00022553"/>
    </source>
</evidence>
<dbReference type="Pfam" id="PF00550">
    <property type="entry name" value="PP-binding"/>
    <property type="match status" value="1"/>
</dbReference>
<dbReference type="OrthoDB" id="329835at2759"/>
<keyword evidence="1" id="KW-0596">Phosphopantetheine</keyword>
<dbReference type="InterPro" id="IPR020806">
    <property type="entry name" value="PKS_PP-bd"/>
</dbReference>
<evidence type="ECO:0000313" key="4">
    <source>
        <dbReference type="EMBL" id="CAH0023573.1"/>
    </source>
</evidence>
<reference evidence="4" key="1">
    <citation type="submission" date="2021-10" db="EMBL/GenBank/DDBJ databases">
        <authorList>
            <person name="Piombo E."/>
        </authorList>
    </citation>
    <scope>NUCLEOTIDE SEQUENCE</scope>
</reference>
<keyword evidence="5" id="KW-1185">Reference proteome</keyword>
<dbReference type="InterPro" id="IPR009081">
    <property type="entry name" value="PP-bd_ACP"/>
</dbReference>
<name>A0A9N9YH71_9HYPO</name>
<comment type="caution">
    <text evidence="4">The sequence shown here is derived from an EMBL/GenBank/DDBJ whole genome shotgun (WGS) entry which is preliminary data.</text>
</comment>
<dbReference type="Proteomes" id="UP000696573">
    <property type="component" value="Unassembled WGS sequence"/>
</dbReference>
<protein>
    <recommendedName>
        <fullName evidence="3">Carrier domain-containing protein</fullName>
    </recommendedName>
</protein>
<dbReference type="SUPFAM" id="SSF47336">
    <property type="entry name" value="ACP-like"/>
    <property type="match status" value="1"/>
</dbReference>
<gene>
    <name evidence="4" type="ORF">CRHIZ90672A_00018303</name>
</gene>
<accession>A0A9N9YH71</accession>
<dbReference type="PROSITE" id="PS50075">
    <property type="entry name" value="CARRIER"/>
    <property type="match status" value="1"/>
</dbReference>
<dbReference type="AlphaFoldDB" id="A0A9N9YH71"/>
<evidence type="ECO:0000256" key="1">
    <source>
        <dbReference type="ARBA" id="ARBA00022450"/>
    </source>
</evidence>
<organism evidence="4 5">
    <name type="scientific">Clonostachys rhizophaga</name>
    <dbReference type="NCBI Taxonomy" id="160324"/>
    <lineage>
        <taxon>Eukaryota</taxon>
        <taxon>Fungi</taxon>
        <taxon>Dikarya</taxon>
        <taxon>Ascomycota</taxon>
        <taxon>Pezizomycotina</taxon>
        <taxon>Sordariomycetes</taxon>
        <taxon>Hypocreomycetidae</taxon>
        <taxon>Hypocreales</taxon>
        <taxon>Bionectriaceae</taxon>
        <taxon>Clonostachys</taxon>
    </lineage>
</organism>
<dbReference type="InterPro" id="IPR036736">
    <property type="entry name" value="ACP-like_sf"/>
</dbReference>
<proteinExistence type="predicted"/>
<dbReference type="SMART" id="SM00823">
    <property type="entry name" value="PKS_PP"/>
    <property type="match status" value="1"/>
</dbReference>
<keyword evidence="2" id="KW-0597">Phosphoprotein</keyword>
<feature type="domain" description="Carrier" evidence="3">
    <location>
        <begin position="112"/>
        <end position="181"/>
    </location>
</feature>
<dbReference type="EMBL" id="CABFNQ020000693">
    <property type="protein sequence ID" value="CAH0023573.1"/>
    <property type="molecule type" value="Genomic_DNA"/>
</dbReference>
<evidence type="ECO:0000259" key="3">
    <source>
        <dbReference type="PROSITE" id="PS50075"/>
    </source>
</evidence>
<evidence type="ECO:0000313" key="5">
    <source>
        <dbReference type="Proteomes" id="UP000696573"/>
    </source>
</evidence>
<dbReference type="Gene3D" id="1.10.1200.10">
    <property type="entry name" value="ACP-like"/>
    <property type="match status" value="1"/>
</dbReference>
<dbReference type="GO" id="GO:0031177">
    <property type="term" value="F:phosphopantetheine binding"/>
    <property type="evidence" value="ECO:0007669"/>
    <property type="project" value="InterPro"/>
</dbReference>
<sequence length="181" mass="19473">MRGTGWNPVREEELLEAPEASIFQCKNLSLPSSSSSPCLLEPLVNQSNILVGVSPSIPLSSSQSSARLHNDVRILVYHNAGLLDVGSGSGTINALQAFLDTAKSKPETFKNPETAAFLAQAIGKKLFIVLLKSDEEVNIATALSDLGLDSLIAVEIRSWRKQMFNADISPNALARHFEGTV</sequence>